<dbReference type="AlphaFoldDB" id="X1QWV2"/>
<dbReference type="EMBL" id="BARV01041927">
    <property type="protein sequence ID" value="GAI55365.1"/>
    <property type="molecule type" value="Genomic_DNA"/>
</dbReference>
<comment type="caution">
    <text evidence="1">The sequence shown here is derived from an EMBL/GenBank/DDBJ whole genome shotgun (WGS) entry which is preliminary data.</text>
</comment>
<accession>X1QWV2</accession>
<evidence type="ECO:0000313" key="1">
    <source>
        <dbReference type="EMBL" id="GAI55365.1"/>
    </source>
</evidence>
<gene>
    <name evidence="1" type="ORF">S06H3_63270</name>
</gene>
<name>X1QWV2_9ZZZZ</name>
<sequence length="46" mass="5275">MEREKMQRMLQMCELPAGTAHMTFENFKTSPQLQEAYDLAVQVANG</sequence>
<feature type="non-terminal residue" evidence="1">
    <location>
        <position position="46"/>
    </location>
</feature>
<reference evidence="1" key="1">
    <citation type="journal article" date="2014" name="Front. Microbiol.">
        <title>High frequency of phylogenetically diverse reductive dehalogenase-homologous genes in deep subseafloor sedimentary metagenomes.</title>
        <authorList>
            <person name="Kawai M."/>
            <person name="Futagami T."/>
            <person name="Toyoda A."/>
            <person name="Takaki Y."/>
            <person name="Nishi S."/>
            <person name="Hori S."/>
            <person name="Arai W."/>
            <person name="Tsubouchi T."/>
            <person name="Morono Y."/>
            <person name="Uchiyama I."/>
            <person name="Ito T."/>
            <person name="Fujiyama A."/>
            <person name="Inagaki F."/>
            <person name="Takami H."/>
        </authorList>
    </citation>
    <scope>NUCLEOTIDE SEQUENCE</scope>
    <source>
        <strain evidence="1">Expedition CK06-06</strain>
    </source>
</reference>
<organism evidence="1">
    <name type="scientific">marine sediment metagenome</name>
    <dbReference type="NCBI Taxonomy" id="412755"/>
    <lineage>
        <taxon>unclassified sequences</taxon>
        <taxon>metagenomes</taxon>
        <taxon>ecological metagenomes</taxon>
    </lineage>
</organism>
<protein>
    <submittedName>
        <fullName evidence="1">Uncharacterized protein</fullName>
    </submittedName>
</protein>
<proteinExistence type="predicted"/>